<evidence type="ECO:0000313" key="10">
    <source>
        <dbReference type="Proteomes" id="UP000221369"/>
    </source>
</evidence>
<feature type="transmembrane region" description="Helical" evidence="7">
    <location>
        <begin position="338"/>
        <end position="364"/>
    </location>
</feature>
<keyword evidence="3" id="KW-1003">Cell membrane</keyword>
<keyword evidence="5 7" id="KW-1133">Transmembrane helix</keyword>
<reference evidence="9 10" key="1">
    <citation type="submission" date="2017-10" db="EMBL/GenBank/DDBJ databases">
        <title>Sequencing the genomes of 1000 actinobacteria strains.</title>
        <authorList>
            <person name="Klenk H.-P."/>
        </authorList>
    </citation>
    <scope>NUCLEOTIDE SEQUENCE [LARGE SCALE GENOMIC DNA]</scope>
    <source>
        <strain evidence="9 10">DSM 21798</strain>
    </source>
</reference>
<dbReference type="PANTHER" id="PTHR30465:SF0">
    <property type="entry name" value="OLIGOPEPTIDE TRANSPORT SYSTEM PERMEASE PROTEIN APPB"/>
    <property type="match status" value="1"/>
</dbReference>
<comment type="subcellular location">
    <subcellularLocation>
        <location evidence="1 7">Cell membrane</location>
        <topology evidence="1 7">Multi-pass membrane protein</topology>
    </subcellularLocation>
</comment>
<evidence type="ECO:0000259" key="8">
    <source>
        <dbReference type="PROSITE" id="PS50928"/>
    </source>
</evidence>
<dbReference type="EMBL" id="PDJE01000001">
    <property type="protein sequence ID" value="PFG31675.1"/>
    <property type="molecule type" value="Genomic_DNA"/>
</dbReference>
<dbReference type="AlphaFoldDB" id="A0A2A9DZW9"/>
<dbReference type="InterPro" id="IPR000515">
    <property type="entry name" value="MetI-like"/>
</dbReference>
<comment type="caution">
    <text evidence="9">The sequence shown here is derived from an EMBL/GenBank/DDBJ whole genome shotgun (WGS) entry which is preliminary data.</text>
</comment>
<feature type="transmembrane region" description="Helical" evidence="7">
    <location>
        <begin position="148"/>
        <end position="168"/>
    </location>
</feature>
<organism evidence="9 10">
    <name type="scientific">Paramicrobacterium agarici</name>
    <dbReference type="NCBI Taxonomy" id="630514"/>
    <lineage>
        <taxon>Bacteria</taxon>
        <taxon>Bacillati</taxon>
        <taxon>Actinomycetota</taxon>
        <taxon>Actinomycetes</taxon>
        <taxon>Micrococcales</taxon>
        <taxon>Microbacteriaceae</taxon>
        <taxon>Paramicrobacterium</taxon>
    </lineage>
</organism>
<evidence type="ECO:0000256" key="7">
    <source>
        <dbReference type="RuleBase" id="RU363032"/>
    </source>
</evidence>
<keyword evidence="10" id="KW-1185">Reference proteome</keyword>
<feature type="transmembrane region" description="Helical" evidence="7">
    <location>
        <begin position="189"/>
        <end position="214"/>
    </location>
</feature>
<feature type="transmembrane region" description="Helical" evidence="7">
    <location>
        <begin position="293"/>
        <end position="318"/>
    </location>
</feature>
<protein>
    <submittedName>
        <fullName evidence="9">Peptide/nickel transport system permease protein</fullName>
    </submittedName>
</protein>
<dbReference type="InterPro" id="IPR035906">
    <property type="entry name" value="MetI-like_sf"/>
</dbReference>
<keyword evidence="6 7" id="KW-0472">Membrane</keyword>
<evidence type="ECO:0000256" key="3">
    <source>
        <dbReference type="ARBA" id="ARBA00022475"/>
    </source>
</evidence>
<keyword evidence="4 7" id="KW-0812">Transmembrane</keyword>
<dbReference type="SUPFAM" id="SSF161098">
    <property type="entry name" value="MetI-like"/>
    <property type="match status" value="1"/>
</dbReference>
<dbReference type="PANTHER" id="PTHR30465">
    <property type="entry name" value="INNER MEMBRANE ABC TRANSPORTER"/>
    <property type="match status" value="1"/>
</dbReference>
<dbReference type="Proteomes" id="UP000221369">
    <property type="component" value="Unassembled WGS sequence"/>
</dbReference>
<evidence type="ECO:0000256" key="2">
    <source>
        <dbReference type="ARBA" id="ARBA00022448"/>
    </source>
</evidence>
<accession>A0A2A9DZW9</accession>
<sequence>MCLAIHDRDLGLLIHEPSGKVNNSSTQRCVGRRIRRLLKRKNTNLIKYLTRRLLGWLLMIVVATNVTYFLAWGFLDPRSNYVGRRPPLSPEEVTQLLEPRNLSDTVPLVERWWNWFSGILFRWDWGVSAVGESVNEQVAYRMWISAELVLGATIITAVLGIALGVYTASRQYKLADRVGQATSVVTMNINIVVAALGIVLLAIGFNDLVGARVFYVTGSHSRDVSGFFPVVLDALQHLTLPTLALVLVGYAQYHLLQRTLLLDNINADYVRTARAKGLTKQKAIRKHALRTSLIPVATQVAFTIPAIFTGAILTERIFGWNGMGRYFLDTIGDNDIHGVVAIAAFGAVLTAAGAILSDIAIVVLDPRVRVS</sequence>
<evidence type="ECO:0000256" key="4">
    <source>
        <dbReference type="ARBA" id="ARBA00022692"/>
    </source>
</evidence>
<evidence type="ECO:0000313" key="9">
    <source>
        <dbReference type="EMBL" id="PFG31675.1"/>
    </source>
</evidence>
<feature type="domain" description="ABC transmembrane type-1" evidence="8">
    <location>
        <begin position="142"/>
        <end position="360"/>
    </location>
</feature>
<comment type="similarity">
    <text evidence="7">Belongs to the binding-protein-dependent transport system permease family.</text>
</comment>
<dbReference type="GO" id="GO:0055085">
    <property type="term" value="P:transmembrane transport"/>
    <property type="evidence" value="ECO:0007669"/>
    <property type="project" value="InterPro"/>
</dbReference>
<feature type="transmembrane region" description="Helical" evidence="7">
    <location>
        <begin position="234"/>
        <end position="253"/>
    </location>
</feature>
<evidence type="ECO:0000256" key="6">
    <source>
        <dbReference type="ARBA" id="ARBA00023136"/>
    </source>
</evidence>
<keyword evidence="2 7" id="KW-0813">Transport</keyword>
<dbReference type="Pfam" id="PF00528">
    <property type="entry name" value="BPD_transp_1"/>
    <property type="match status" value="1"/>
</dbReference>
<evidence type="ECO:0000256" key="5">
    <source>
        <dbReference type="ARBA" id="ARBA00022989"/>
    </source>
</evidence>
<proteinExistence type="inferred from homology"/>
<dbReference type="GO" id="GO:0005886">
    <property type="term" value="C:plasma membrane"/>
    <property type="evidence" value="ECO:0007669"/>
    <property type="project" value="UniProtKB-SubCell"/>
</dbReference>
<feature type="transmembrane region" description="Helical" evidence="7">
    <location>
        <begin position="53"/>
        <end position="75"/>
    </location>
</feature>
<dbReference type="PROSITE" id="PS50928">
    <property type="entry name" value="ABC_TM1"/>
    <property type="match status" value="1"/>
</dbReference>
<evidence type="ECO:0000256" key="1">
    <source>
        <dbReference type="ARBA" id="ARBA00004651"/>
    </source>
</evidence>
<name>A0A2A9DZW9_9MICO</name>
<dbReference type="Gene3D" id="1.10.3720.10">
    <property type="entry name" value="MetI-like"/>
    <property type="match status" value="1"/>
</dbReference>
<gene>
    <name evidence="9" type="ORF">ATJ78_2653</name>
</gene>
<dbReference type="CDD" id="cd06261">
    <property type="entry name" value="TM_PBP2"/>
    <property type="match status" value="1"/>
</dbReference>